<accession>A0A424YEU0</accession>
<gene>
    <name evidence="1" type="ORF">D5R97_05010</name>
</gene>
<dbReference type="Pfam" id="PF10776">
    <property type="entry name" value="DUF2600"/>
    <property type="match status" value="1"/>
</dbReference>
<protein>
    <submittedName>
        <fullName evidence="1">Tetraprenyl-beta-curcumene synthase family protein</fullName>
    </submittedName>
</protein>
<dbReference type="Proteomes" id="UP000285138">
    <property type="component" value="Unassembled WGS sequence"/>
</dbReference>
<dbReference type="AlphaFoldDB" id="A0A424YEU0"/>
<comment type="caution">
    <text evidence="1">The sequence shown here is derived from an EMBL/GenBank/DDBJ whole genome shotgun (WGS) entry which is preliminary data.</text>
</comment>
<organism evidence="1 2">
    <name type="scientific">Candidatus Syntrophonatronum acetioxidans</name>
    <dbReference type="NCBI Taxonomy" id="1795816"/>
    <lineage>
        <taxon>Bacteria</taxon>
        <taxon>Bacillati</taxon>
        <taxon>Bacillota</taxon>
        <taxon>Clostridia</taxon>
        <taxon>Eubacteriales</taxon>
        <taxon>Syntrophomonadaceae</taxon>
        <taxon>Candidatus Syntrophonatronum</taxon>
    </lineage>
</organism>
<name>A0A424YEU0_9FIRM</name>
<sequence length="355" mass="41304">MLDLKKGAWQLNTLTRFVTRVFPLVDRELNKWKEYLETCPGGELKEQALASIRDKRFHCQGGSIFALYQPSLMEPLVSTIVAVQTISDYLDNLCDRAGCQEERAFRQLHQAIIHSLTPLSLDFSYYRYYTYGEDGGYLKALVRASREGLKNFPSYGKVQDRCVQLASLYSDLQVYKHLPLDVREEKLKEWFGRHRERFPPVHWWEFSAATGSTLGIFMLLAASGSEDLKEEEIEELVEAYFPWIGGLHILLDYFIDQQEDRTHRDLNFVSYYRGEEECLERLKYFLNRSLEKASRLPHPDFHRMVVKGLLAMYLSDPKVEKQGLFPVAQELLKESGPDSRGMYRFCKGLRQVAVL</sequence>
<evidence type="ECO:0000313" key="1">
    <source>
        <dbReference type="EMBL" id="RQD76102.1"/>
    </source>
</evidence>
<proteinExistence type="predicted"/>
<dbReference type="InterPro" id="IPR019712">
    <property type="entry name" value="YtpB-like"/>
</dbReference>
<reference evidence="1 2" key="1">
    <citation type="submission" date="2018-08" db="EMBL/GenBank/DDBJ databases">
        <title>The metabolism and importance of syntrophic acetate oxidation coupled to methane or sulfide production in haloalkaline environments.</title>
        <authorList>
            <person name="Timmers P.H.A."/>
            <person name="Vavourakis C.D."/>
            <person name="Sorokin D.Y."/>
            <person name="Sinninghe Damste J.S."/>
            <person name="Muyzer G."/>
            <person name="Stams A.J.M."/>
            <person name="Plugge C.M."/>
        </authorList>
    </citation>
    <scope>NUCLEOTIDE SEQUENCE [LARGE SCALE GENOMIC DNA]</scope>
    <source>
        <strain evidence="1">MSAO_Bac1</strain>
    </source>
</reference>
<dbReference type="EMBL" id="QZAA01000131">
    <property type="protein sequence ID" value="RQD76102.1"/>
    <property type="molecule type" value="Genomic_DNA"/>
</dbReference>
<evidence type="ECO:0000313" key="2">
    <source>
        <dbReference type="Proteomes" id="UP000285138"/>
    </source>
</evidence>